<feature type="binding site" evidence="15">
    <location>
        <position position="465"/>
    </location>
    <ligand>
        <name>meso-2,6-diaminopimelate</name>
        <dbReference type="ChEBI" id="CHEBI:57791"/>
    </ligand>
</feature>
<sequence length="492" mass="55566">MKGDIMKLEDLLKDIEIILLSGPKDVEIKGLEYDSRNVKEGDLLVCINGANVNGHKFIESAKAKGAVAFVIEEDVQKDDNLTYIKVRSTNEVISTLGRNFYKNPSEKIQLIGITGTNGKTSVASFLKDILSQDEKCGFIGTIGIFDGKNNYLNKNTTPNNIEIQRSLNNMINNDCKYCTMEVSSHALALKRVENMKYKIGIFTNLTEDHLDFHKTFENYRKAKESLFYMTTSANIINIDDINGRIILDNIKTLGVPYYTYGINYDATFRAKDVKLYEDKTVFTLHGPNNFQREVALNMVGQFTVYNCLAAICACYILNMDVDEIVNRISILKGVNGRFEKVENNKNIHVFVDYAHTPDALDNVLNSIKAFARKRIITVFGCGGNREKEKRPLMGKIAQEYSDIAIITSDNPRYEEPNEIIKDILIGINKEKENYVVIVDRKDAIKEAISRAKEGDVVLIAGKGHENYQIIKDEIVEFDDKLVAKEILDSLGE</sequence>
<dbReference type="HAMAP" id="MF_00208">
    <property type="entry name" value="MurE"/>
    <property type="match status" value="1"/>
</dbReference>
<keyword evidence="6 15" id="KW-0131">Cell cycle</keyword>
<dbReference type="PANTHER" id="PTHR23135:SF4">
    <property type="entry name" value="UDP-N-ACETYLMURAMOYL-L-ALANYL-D-GLUTAMATE--2,6-DIAMINOPIMELATE LIGASE MURE HOMOLOG, CHLOROPLASTIC"/>
    <property type="match status" value="1"/>
</dbReference>
<reference evidence="20 21" key="1">
    <citation type="journal article" date="2023" name="Int. J. Syst. Evol. Microbiol.">
        <title>Terrisporobacter hibernicus sp. nov., isolated from bovine faeces in Northern Ireland.</title>
        <authorList>
            <person name="Mitchell M."/>
            <person name="Nguyen S.V."/>
            <person name="Connor M."/>
            <person name="Fairley D.J."/>
            <person name="Donoghue O."/>
            <person name="Marshall H."/>
            <person name="Koolman L."/>
            <person name="McMullan G."/>
            <person name="Schaffer K.E."/>
            <person name="McGrath J.W."/>
            <person name="Fanning S."/>
        </authorList>
    </citation>
    <scope>NUCLEOTIDE SEQUENCE [LARGE SCALE GENOMIC DNA]</scope>
    <source>
        <strain evidence="20 21">MCA3</strain>
    </source>
</reference>
<dbReference type="EMBL" id="CP081135">
    <property type="protein sequence ID" value="UEL48281.1"/>
    <property type="molecule type" value="Genomic_DNA"/>
</dbReference>
<dbReference type="InterPro" id="IPR013221">
    <property type="entry name" value="Mur_ligase_cen"/>
</dbReference>
<dbReference type="FunFam" id="3.90.190.20:FF:000006">
    <property type="entry name" value="UDP-N-acetylmuramoyl-L-alanyl-D-glutamate--2,6-diaminopimelate ligase"/>
    <property type="match status" value="1"/>
</dbReference>
<feature type="modified residue" description="N6-carboxylysine" evidence="15">
    <location>
        <position position="223"/>
    </location>
</feature>
<keyword evidence="5 15" id="KW-0573">Peptidoglycan synthesis</keyword>
<dbReference type="GO" id="GO:0071555">
    <property type="term" value="P:cell wall organization"/>
    <property type="evidence" value="ECO:0007669"/>
    <property type="project" value="UniProtKB-KW"/>
</dbReference>
<feature type="binding site" evidence="15">
    <location>
        <begin position="115"/>
        <end position="121"/>
    </location>
    <ligand>
        <name>ATP</name>
        <dbReference type="ChEBI" id="CHEBI:30616"/>
    </ligand>
</feature>
<feature type="binding site" evidence="15">
    <location>
        <position position="35"/>
    </location>
    <ligand>
        <name>UDP-N-acetyl-alpha-D-muramoyl-L-alanyl-D-glutamate</name>
        <dbReference type="ChEBI" id="CHEBI:83900"/>
    </ligand>
</feature>
<evidence type="ECO:0000256" key="12">
    <source>
        <dbReference type="ARBA" id="ARBA00075482"/>
    </source>
</evidence>
<dbReference type="NCBIfam" id="TIGR01085">
    <property type="entry name" value="murE"/>
    <property type="match status" value="1"/>
</dbReference>
<dbReference type="NCBIfam" id="NF001124">
    <property type="entry name" value="PRK00139.1-2"/>
    <property type="match status" value="1"/>
</dbReference>
<dbReference type="InterPro" id="IPR005761">
    <property type="entry name" value="UDP-N-AcMur-Glu-dNH2Pim_ligase"/>
</dbReference>
<dbReference type="InterPro" id="IPR036615">
    <property type="entry name" value="Mur_ligase_C_dom_sf"/>
</dbReference>
<dbReference type="AlphaFoldDB" id="A0AAX2ZHH8"/>
<evidence type="ECO:0000256" key="14">
    <source>
        <dbReference type="ARBA" id="ARBA00081560"/>
    </source>
</evidence>
<dbReference type="Gene3D" id="3.40.1190.10">
    <property type="entry name" value="Mur-like, catalytic domain"/>
    <property type="match status" value="1"/>
</dbReference>
<dbReference type="KEGG" id="tem:JW646_02170"/>
<keyword evidence="21" id="KW-1185">Reference proteome</keyword>
<dbReference type="Proteomes" id="UP001198983">
    <property type="component" value="Chromosome"/>
</dbReference>
<feature type="binding site" evidence="15">
    <location>
        <position position="461"/>
    </location>
    <ligand>
        <name>meso-2,6-diaminopimelate</name>
        <dbReference type="ChEBI" id="CHEBI:57791"/>
    </ligand>
</feature>
<evidence type="ECO:0000256" key="15">
    <source>
        <dbReference type="HAMAP-Rule" id="MF_00208"/>
    </source>
</evidence>
<dbReference type="GO" id="GO:0009252">
    <property type="term" value="P:peptidoglycan biosynthetic process"/>
    <property type="evidence" value="ECO:0007669"/>
    <property type="project" value="UniProtKB-UniRule"/>
</dbReference>
<evidence type="ECO:0000256" key="11">
    <source>
        <dbReference type="ARBA" id="ARBA00072883"/>
    </source>
</evidence>
<evidence type="ECO:0000256" key="3">
    <source>
        <dbReference type="ARBA" id="ARBA00022618"/>
    </source>
</evidence>
<dbReference type="InterPro" id="IPR000713">
    <property type="entry name" value="Mur_ligase_N"/>
</dbReference>
<evidence type="ECO:0000256" key="13">
    <source>
        <dbReference type="ARBA" id="ARBA00076158"/>
    </source>
</evidence>
<dbReference type="Gene3D" id="3.90.190.20">
    <property type="entry name" value="Mur ligase, C-terminal domain"/>
    <property type="match status" value="1"/>
</dbReference>
<evidence type="ECO:0000313" key="20">
    <source>
        <dbReference type="EMBL" id="UEL48281.1"/>
    </source>
</evidence>
<dbReference type="GO" id="GO:0005524">
    <property type="term" value="F:ATP binding"/>
    <property type="evidence" value="ECO:0007669"/>
    <property type="project" value="UniProtKB-UniRule"/>
</dbReference>
<dbReference type="EC" id="6.3.2.13" evidence="10 15"/>
<comment type="caution">
    <text evidence="15">Lacks conserved residue(s) required for the propagation of feature annotation.</text>
</comment>
<evidence type="ECO:0000259" key="17">
    <source>
        <dbReference type="Pfam" id="PF01225"/>
    </source>
</evidence>
<keyword evidence="15" id="KW-0963">Cytoplasm</keyword>
<dbReference type="GO" id="GO:0051301">
    <property type="term" value="P:cell division"/>
    <property type="evidence" value="ECO:0007669"/>
    <property type="project" value="UniProtKB-KW"/>
</dbReference>
<dbReference type="Pfam" id="PF08245">
    <property type="entry name" value="Mur_ligase_M"/>
    <property type="match status" value="1"/>
</dbReference>
<evidence type="ECO:0000256" key="5">
    <source>
        <dbReference type="ARBA" id="ARBA00022984"/>
    </source>
</evidence>
<feature type="binding site" evidence="15">
    <location>
        <position position="155"/>
    </location>
    <ligand>
        <name>UDP-N-acetyl-alpha-D-muramoyl-L-alanyl-D-glutamate</name>
        <dbReference type="ChEBI" id="CHEBI:83900"/>
    </ligand>
</feature>
<dbReference type="SUPFAM" id="SSF53244">
    <property type="entry name" value="MurD-like peptide ligases, peptide-binding domain"/>
    <property type="match status" value="1"/>
</dbReference>
<proteinExistence type="inferred from homology"/>
<keyword evidence="15" id="KW-0067">ATP-binding</keyword>
<evidence type="ECO:0000256" key="4">
    <source>
        <dbReference type="ARBA" id="ARBA00022960"/>
    </source>
</evidence>
<dbReference type="PANTHER" id="PTHR23135">
    <property type="entry name" value="MUR LIGASE FAMILY MEMBER"/>
    <property type="match status" value="1"/>
</dbReference>
<comment type="catalytic activity">
    <reaction evidence="8 15">
        <text>UDP-N-acetyl-alpha-D-muramoyl-L-alanyl-D-glutamate + meso-2,6-diaminopimelate + ATP = UDP-N-acetyl-alpha-D-muramoyl-L-alanyl-gamma-D-glutamyl-meso-2,6-diaminopimelate + ADP + phosphate + H(+)</text>
        <dbReference type="Rhea" id="RHEA:23676"/>
        <dbReference type="ChEBI" id="CHEBI:15378"/>
        <dbReference type="ChEBI" id="CHEBI:30616"/>
        <dbReference type="ChEBI" id="CHEBI:43474"/>
        <dbReference type="ChEBI" id="CHEBI:57791"/>
        <dbReference type="ChEBI" id="CHEBI:83900"/>
        <dbReference type="ChEBI" id="CHEBI:83905"/>
        <dbReference type="ChEBI" id="CHEBI:456216"/>
        <dbReference type="EC" id="6.3.2.13"/>
    </reaction>
</comment>
<dbReference type="Gene3D" id="3.40.1390.10">
    <property type="entry name" value="MurE/MurF, N-terminal domain"/>
    <property type="match status" value="1"/>
</dbReference>
<protein>
    <recommendedName>
        <fullName evidence="11 15">UDP-N-acetylmuramoyl-L-alanyl-D-glutamate--2,6-diaminopimelate ligase</fullName>
        <ecNumber evidence="10 15">6.3.2.13</ecNumber>
    </recommendedName>
    <alternativeName>
        <fullName evidence="12 15">Meso-A2pm-adding enzyme</fullName>
    </alternativeName>
    <alternativeName>
        <fullName evidence="13 15">Meso-diaminopimelate-adding enzyme</fullName>
    </alternativeName>
    <alternativeName>
        <fullName evidence="14 15">UDP-MurNAc-L-Ala-D-Glu:meso-diaminopimelate ligase</fullName>
    </alternativeName>
    <alternativeName>
        <fullName evidence="15">UDP-MurNAc-tripeptide synthetase</fullName>
    </alternativeName>
    <alternativeName>
        <fullName evidence="15">UDP-N-acetylmuramyl-tripeptide synthetase</fullName>
    </alternativeName>
</protein>
<feature type="binding site" evidence="15">
    <location>
        <begin position="409"/>
        <end position="412"/>
    </location>
    <ligand>
        <name>meso-2,6-diaminopimelate</name>
        <dbReference type="ChEBI" id="CHEBI:57791"/>
    </ligand>
</feature>
<evidence type="ECO:0000256" key="6">
    <source>
        <dbReference type="ARBA" id="ARBA00023306"/>
    </source>
</evidence>
<dbReference type="Pfam" id="PF02875">
    <property type="entry name" value="Mur_ligase_C"/>
    <property type="match status" value="1"/>
</dbReference>
<keyword evidence="15 20" id="KW-0436">Ligase</keyword>
<dbReference type="Pfam" id="PF01225">
    <property type="entry name" value="Mur_ligase"/>
    <property type="match status" value="1"/>
</dbReference>
<comment type="subcellular location">
    <subcellularLocation>
        <location evidence="15 16">Cytoplasm</location>
    </subcellularLocation>
</comment>
<name>A0AAX2ZHH8_9FIRM</name>
<dbReference type="GO" id="GO:0005737">
    <property type="term" value="C:cytoplasm"/>
    <property type="evidence" value="ECO:0007669"/>
    <property type="project" value="UniProtKB-SubCell"/>
</dbReference>
<dbReference type="InterPro" id="IPR035911">
    <property type="entry name" value="MurE/MurF_N"/>
</dbReference>
<feature type="domain" description="Mur ligase C-terminal" evidence="18">
    <location>
        <begin position="336"/>
        <end position="463"/>
    </location>
</feature>
<feature type="domain" description="Mur ligase N-terminal catalytic" evidence="17">
    <location>
        <begin position="27"/>
        <end position="100"/>
    </location>
</feature>
<feature type="domain" description="Mur ligase central" evidence="19">
    <location>
        <begin position="113"/>
        <end position="314"/>
    </location>
</feature>
<comment type="PTM">
    <text evidence="15">Carboxylation is probably crucial for Mg(2+) binding and, consequently, for the gamma-phosphate positioning of ATP.</text>
</comment>
<organism evidence="20 21">
    <name type="scientific">Terrisporobacter hibernicus</name>
    <dbReference type="NCBI Taxonomy" id="2813371"/>
    <lineage>
        <taxon>Bacteria</taxon>
        <taxon>Bacillati</taxon>
        <taxon>Bacillota</taxon>
        <taxon>Clostridia</taxon>
        <taxon>Peptostreptococcales</taxon>
        <taxon>Peptostreptococcaceae</taxon>
        <taxon>Terrisporobacter</taxon>
    </lineage>
</organism>
<accession>A0AAX2ZHH8</accession>
<dbReference type="SUPFAM" id="SSF63418">
    <property type="entry name" value="MurE/MurF N-terminal domain"/>
    <property type="match status" value="1"/>
</dbReference>
<feature type="binding site" evidence="15">
    <location>
        <position position="385"/>
    </location>
    <ligand>
        <name>meso-2,6-diaminopimelate</name>
        <dbReference type="ChEBI" id="CHEBI:57791"/>
    </ligand>
</feature>
<dbReference type="NCBIfam" id="NF001126">
    <property type="entry name" value="PRK00139.1-4"/>
    <property type="match status" value="1"/>
</dbReference>
<evidence type="ECO:0000256" key="8">
    <source>
        <dbReference type="ARBA" id="ARBA00050251"/>
    </source>
</evidence>
<gene>
    <name evidence="15" type="primary">murE</name>
    <name evidence="20" type="ORF">JW646_02170</name>
</gene>
<dbReference type="InterPro" id="IPR036565">
    <property type="entry name" value="Mur-like_cat_sf"/>
</dbReference>
<evidence type="ECO:0000313" key="21">
    <source>
        <dbReference type="Proteomes" id="UP001198983"/>
    </source>
</evidence>
<dbReference type="SUPFAM" id="SSF53623">
    <property type="entry name" value="MurD-like peptide ligases, catalytic domain"/>
    <property type="match status" value="1"/>
</dbReference>
<keyword evidence="15" id="KW-0547">Nucleotide-binding</keyword>
<dbReference type="GO" id="GO:0008765">
    <property type="term" value="F:UDP-N-acetylmuramoylalanyl-D-glutamate-2,6-diaminopimelate ligase activity"/>
    <property type="evidence" value="ECO:0007669"/>
    <property type="project" value="UniProtKB-UniRule"/>
</dbReference>
<dbReference type="InterPro" id="IPR004101">
    <property type="entry name" value="Mur_ligase_C"/>
</dbReference>
<feature type="short sequence motif" description="Meso-diaminopimelate recognition motif" evidence="15">
    <location>
        <begin position="409"/>
        <end position="412"/>
    </location>
</feature>
<evidence type="ECO:0000256" key="9">
    <source>
        <dbReference type="ARBA" id="ARBA00056782"/>
    </source>
</evidence>
<comment type="similarity">
    <text evidence="2 15">Belongs to the MurCDEF family. MurE subfamily.</text>
</comment>
<keyword evidence="4 15" id="KW-0133">Cell shape</keyword>
<feature type="binding site" evidence="15">
    <location>
        <position position="191"/>
    </location>
    <ligand>
        <name>UDP-N-acetyl-alpha-D-muramoyl-L-alanyl-D-glutamate</name>
        <dbReference type="ChEBI" id="CHEBI:83900"/>
    </ligand>
</feature>
<dbReference type="GO" id="GO:0008360">
    <property type="term" value="P:regulation of cell shape"/>
    <property type="evidence" value="ECO:0007669"/>
    <property type="project" value="UniProtKB-KW"/>
</dbReference>
<evidence type="ECO:0000259" key="18">
    <source>
        <dbReference type="Pfam" id="PF02875"/>
    </source>
</evidence>
<evidence type="ECO:0000256" key="2">
    <source>
        <dbReference type="ARBA" id="ARBA00005898"/>
    </source>
</evidence>
<dbReference type="GO" id="GO:0000287">
    <property type="term" value="F:magnesium ion binding"/>
    <property type="evidence" value="ECO:0007669"/>
    <property type="project" value="UniProtKB-UniRule"/>
</dbReference>
<evidence type="ECO:0000259" key="19">
    <source>
        <dbReference type="Pfam" id="PF08245"/>
    </source>
</evidence>
<feature type="binding site" evidence="15">
    <location>
        <begin position="156"/>
        <end position="157"/>
    </location>
    <ligand>
        <name>UDP-N-acetyl-alpha-D-muramoyl-L-alanyl-D-glutamate</name>
        <dbReference type="ChEBI" id="CHEBI:83900"/>
    </ligand>
</feature>
<keyword evidence="7 15" id="KW-0961">Cell wall biogenesis/degradation</keyword>
<feature type="binding site" evidence="15">
    <location>
        <position position="183"/>
    </location>
    <ligand>
        <name>UDP-N-acetyl-alpha-D-muramoyl-L-alanyl-D-glutamate</name>
        <dbReference type="ChEBI" id="CHEBI:83900"/>
    </ligand>
</feature>
<comment type="pathway">
    <text evidence="1 15 16">Cell wall biogenesis; peptidoglycan biosynthesis.</text>
</comment>
<keyword evidence="15" id="KW-0460">Magnesium</keyword>
<comment type="cofactor">
    <cofactor evidence="15">
        <name>Mg(2+)</name>
        <dbReference type="ChEBI" id="CHEBI:18420"/>
    </cofactor>
</comment>
<evidence type="ECO:0000256" key="10">
    <source>
        <dbReference type="ARBA" id="ARBA00066633"/>
    </source>
</evidence>
<evidence type="ECO:0000256" key="16">
    <source>
        <dbReference type="RuleBase" id="RU004135"/>
    </source>
</evidence>
<evidence type="ECO:0000256" key="1">
    <source>
        <dbReference type="ARBA" id="ARBA00004752"/>
    </source>
</evidence>
<comment type="function">
    <text evidence="9 15">Catalyzes the addition of meso-diaminopimelic acid to the nucleotide precursor UDP-N-acetylmuramoyl-L-alanyl-D-glutamate (UMAG) in the biosynthesis of bacterial cell-wall peptidoglycan.</text>
</comment>
<evidence type="ECO:0000256" key="7">
    <source>
        <dbReference type="ARBA" id="ARBA00023316"/>
    </source>
</evidence>
<keyword evidence="3 15" id="KW-0132">Cell division</keyword>